<feature type="transmembrane region" description="Helical" evidence="1">
    <location>
        <begin position="12"/>
        <end position="33"/>
    </location>
</feature>
<evidence type="ECO:0008006" key="4">
    <source>
        <dbReference type="Google" id="ProtNLM"/>
    </source>
</evidence>
<keyword evidence="1" id="KW-1133">Transmembrane helix</keyword>
<sequence length="197" mass="20837">MKPVFARRLQRGIALPVMLILLAVMLVGTVYLFKSSHSSTLTAANLAYESAQSKAVDFGLHTAFEWLSGQAKTDKSALEHNIAAQGYQATLDTSQTVRSSGFWNGSVTVTDAAGNEIEYVVHRMCAVTGAYDSGTNRCVQTSANTSTLNNAVALGDSLASDTPSFAGSPQLHYVITARMSSARGSNVVNQLVVMIGA</sequence>
<protein>
    <recommendedName>
        <fullName evidence="4">Pilus assembly protein PilX</fullName>
    </recommendedName>
</protein>
<evidence type="ECO:0000313" key="3">
    <source>
        <dbReference type="Proteomes" id="UP000298438"/>
    </source>
</evidence>
<reference evidence="2 3" key="1">
    <citation type="submission" date="2019-03" db="EMBL/GenBank/DDBJ databases">
        <title>Draft Genome Sequence of Massilia arenosa sp. nov., a Novel Massilia Species Isolated from a Sandy-loam Maize Soil.</title>
        <authorList>
            <person name="Raths R."/>
            <person name="Peta V."/>
            <person name="Bucking H."/>
        </authorList>
    </citation>
    <scope>NUCLEOTIDE SEQUENCE [LARGE SCALE GENOMIC DNA]</scope>
    <source>
        <strain evidence="2 3">MC02</strain>
    </source>
</reference>
<organism evidence="2 3">
    <name type="scientific">Zemynaea arenosa</name>
    <dbReference type="NCBI Taxonomy" id="2561931"/>
    <lineage>
        <taxon>Bacteria</taxon>
        <taxon>Pseudomonadati</taxon>
        <taxon>Pseudomonadota</taxon>
        <taxon>Betaproteobacteria</taxon>
        <taxon>Burkholderiales</taxon>
        <taxon>Oxalobacteraceae</taxon>
        <taxon>Telluria group</taxon>
        <taxon>Zemynaea</taxon>
    </lineage>
</organism>
<dbReference type="EMBL" id="SPVF01000173">
    <property type="protein sequence ID" value="TFW17867.1"/>
    <property type="molecule type" value="Genomic_DNA"/>
</dbReference>
<dbReference type="RefSeq" id="WP_135207803.1">
    <property type="nucleotide sequence ID" value="NZ_SPVF01000173.1"/>
</dbReference>
<keyword evidence="1" id="KW-0472">Membrane</keyword>
<proteinExistence type="predicted"/>
<gene>
    <name evidence="2" type="ORF">E4L96_13785</name>
</gene>
<dbReference type="OrthoDB" id="5954007at2"/>
<name>A0A4Y9S8E4_9BURK</name>
<comment type="caution">
    <text evidence="2">The sequence shown here is derived from an EMBL/GenBank/DDBJ whole genome shotgun (WGS) entry which is preliminary data.</text>
</comment>
<keyword evidence="1" id="KW-0812">Transmembrane</keyword>
<evidence type="ECO:0000256" key="1">
    <source>
        <dbReference type="SAM" id="Phobius"/>
    </source>
</evidence>
<keyword evidence="3" id="KW-1185">Reference proteome</keyword>
<dbReference type="AlphaFoldDB" id="A0A4Y9S8E4"/>
<accession>A0A4Y9S8E4</accession>
<dbReference type="Proteomes" id="UP000298438">
    <property type="component" value="Unassembled WGS sequence"/>
</dbReference>
<evidence type="ECO:0000313" key="2">
    <source>
        <dbReference type="EMBL" id="TFW17867.1"/>
    </source>
</evidence>